<protein>
    <recommendedName>
        <fullName evidence="3">DUF4276 family protein</fullName>
    </recommendedName>
</protein>
<organism evidence="1 2">
    <name type="scientific">Treponema rectale</name>
    <dbReference type="NCBI Taxonomy" id="744512"/>
    <lineage>
        <taxon>Bacteria</taxon>
        <taxon>Pseudomonadati</taxon>
        <taxon>Spirochaetota</taxon>
        <taxon>Spirochaetia</taxon>
        <taxon>Spirochaetales</taxon>
        <taxon>Treponemataceae</taxon>
        <taxon>Treponema</taxon>
    </lineage>
</organism>
<dbReference type="AlphaFoldDB" id="A0A7M1XIJ9"/>
<gene>
    <name evidence="1" type="ORF">DYE49_02615</name>
</gene>
<dbReference type="KEGG" id="trc:DYE49_02615"/>
<proteinExistence type="predicted"/>
<evidence type="ECO:0008006" key="3">
    <source>
        <dbReference type="Google" id="ProtNLM"/>
    </source>
</evidence>
<reference evidence="1 2" key="1">
    <citation type="submission" date="2018-08" db="EMBL/GenBank/DDBJ databases">
        <title>The first complete genome of Treponema rectale (CHPAT), a commensal spirochete of the bovine rectum.</title>
        <authorList>
            <person name="Staton G.J."/>
            <person name="Clegg S.R."/>
            <person name="Carter S.D."/>
            <person name="Radford A.D."/>
            <person name="Darby A."/>
            <person name="Hall N."/>
            <person name="Birtles R.J."/>
            <person name="Evans N.J."/>
        </authorList>
    </citation>
    <scope>NUCLEOTIDE SEQUENCE [LARGE SCALE GENOMIC DNA]</scope>
    <source>
        <strain evidence="1 2">CHPA</strain>
    </source>
</reference>
<accession>A0A7M1XIJ9</accession>
<dbReference type="Proteomes" id="UP000593591">
    <property type="component" value="Chromosome"/>
</dbReference>
<evidence type="ECO:0000313" key="2">
    <source>
        <dbReference type="Proteomes" id="UP000593591"/>
    </source>
</evidence>
<dbReference type="EMBL" id="CP031517">
    <property type="protein sequence ID" value="QOS39406.1"/>
    <property type="molecule type" value="Genomic_DNA"/>
</dbReference>
<name>A0A7M1XIJ9_9SPIR</name>
<sequence length="253" mass="29400">MSNEKKILLLIVEGQSDQTTLENGLRKYINEHYPNSNVRFDAIHGDITVFKKTNSPQKSIIPSAEIKKTIGNEVKDYLKKEKLKARDILGIAQVCDLDTAFGQNHLEIQKGCQFYHDTIKHKTYVESQSKLDHIEQVYKAKVANIKMLYSLPKFSISKIEIPYHLFYFGIDLEYALYHTTNNTDAYKTEQSFKFDQQYGDDASLFKKQFDAIPAIDITYVGSWSEAKLVNHAYDQISNFKFIFDWIDELMLNR</sequence>
<evidence type="ECO:0000313" key="1">
    <source>
        <dbReference type="EMBL" id="QOS39406.1"/>
    </source>
</evidence>